<dbReference type="OrthoDB" id="9799092at2"/>
<dbReference type="Proteomes" id="UP000265725">
    <property type="component" value="Chromosome"/>
</dbReference>
<accession>A0A385YX22</accession>
<dbReference type="KEGG" id="paek:D3873_11670"/>
<reference evidence="2" key="1">
    <citation type="submission" date="2018-09" db="EMBL/GenBank/DDBJ databases">
        <authorList>
            <person name="Zhu H."/>
        </authorList>
    </citation>
    <scope>NUCLEOTIDE SEQUENCE [LARGE SCALE GENOMIC DNA]</scope>
    <source>
        <strain evidence="2">K2R23-3</strain>
    </source>
</reference>
<dbReference type="Gene3D" id="3.40.50.300">
    <property type="entry name" value="P-loop containing nucleotide triphosphate hydrolases"/>
    <property type="match status" value="1"/>
</dbReference>
<gene>
    <name evidence="1" type="ORF">D3873_11670</name>
</gene>
<organism evidence="1 2">
    <name type="scientific">Paenisporosarcina cavernae</name>
    <dbReference type="NCBI Taxonomy" id="2320858"/>
    <lineage>
        <taxon>Bacteria</taxon>
        <taxon>Bacillati</taxon>
        <taxon>Bacillota</taxon>
        <taxon>Bacilli</taxon>
        <taxon>Bacillales</taxon>
        <taxon>Caryophanaceae</taxon>
        <taxon>Paenisporosarcina</taxon>
    </lineage>
</organism>
<evidence type="ECO:0000313" key="1">
    <source>
        <dbReference type="EMBL" id="AYC30457.1"/>
    </source>
</evidence>
<proteinExistence type="predicted"/>
<dbReference type="EMBL" id="CP032418">
    <property type="protein sequence ID" value="AYC30457.1"/>
    <property type="molecule type" value="Genomic_DNA"/>
</dbReference>
<evidence type="ECO:0000313" key="2">
    <source>
        <dbReference type="Proteomes" id="UP000265725"/>
    </source>
</evidence>
<sequence length="177" mass="20677">MILMINGAFGVGKTTISNRLNELLENSLIFDPEEIGYMLRNVLPHSIKMKESESGDFQDLNLWKELTVTTARRIVEEYKVNLIVPMTIRNPEYFHYIFHGFSLIDTNTFHFCLTATKDTIFKRLKQRGEEEGNWCFQQTELCLEAYKMNNFGKYIQTENQSIDDITDSILEKLNFLG</sequence>
<dbReference type="SUPFAM" id="SSF52540">
    <property type="entry name" value="P-loop containing nucleoside triphosphate hydrolases"/>
    <property type="match status" value="1"/>
</dbReference>
<name>A0A385YX22_9BACL</name>
<protein>
    <submittedName>
        <fullName evidence="1">Tunicamycin resistance protein</fullName>
    </submittedName>
</protein>
<keyword evidence="2" id="KW-1185">Reference proteome</keyword>
<dbReference type="RefSeq" id="WP_119884174.1">
    <property type="nucleotide sequence ID" value="NZ_CP032418.1"/>
</dbReference>
<dbReference type="InterPro" id="IPR027417">
    <property type="entry name" value="P-loop_NTPase"/>
</dbReference>
<dbReference type="AlphaFoldDB" id="A0A385YX22"/>
<dbReference type="Pfam" id="PF13238">
    <property type="entry name" value="AAA_18"/>
    <property type="match status" value="1"/>
</dbReference>